<name>A0A6A9QN08_SULME</name>
<dbReference type="RefSeq" id="WP_156017104.1">
    <property type="nucleotide sequence ID" value="NZ_BBBY01000018.1"/>
</dbReference>
<dbReference type="EMBL" id="WGGD01000005">
    <property type="protein sequence ID" value="MUN29539.1"/>
    <property type="molecule type" value="Genomic_DNA"/>
</dbReference>
<dbReference type="OrthoDB" id="35061at2157"/>
<protein>
    <submittedName>
        <fullName evidence="2">Uncharacterized protein</fullName>
    </submittedName>
</protein>
<keyword evidence="1" id="KW-0472">Membrane</keyword>
<feature type="transmembrane region" description="Helical" evidence="1">
    <location>
        <begin position="23"/>
        <end position="42"/>
    </location>
</feature>
<accession>A0A6A9QN08</accession>
<proteinExistence type="predicted"/>
<evidence type="ECO:0000313" key="3">
    <source>
        <dbReference type="Proteomes" id="UP000470772"/>
    </source>
</evidence>
<reference evidence="2 3" key="1">
    <citation type="submission" date="2019-10" db="EMBL/GenBank/DDBJ databases">
        <title>Sequencing and Assembly of Multiple Reported Metal-Biooxidizing Members of the Extremely Thermoacidophilic Archaeal Family Sulfolobaceae.</title>
        <authorList>
            <person name="Counts J.A."/>
            <person name="Kelly R.M."/>
        </authorList>
    </citation>
    <scope>NUCLEOTIDE SEQUENCE [LARGE SCALE GENOMIC DNA]</scope>
    <source>
        <strain evidence="2 3">DSM 6482</strain>
    </source>
</reference>
<dbReference type="Proteomes" id="UP000470772">
    <property type="component" value="Unassembled WGS sequence"/>
</dbReference>
<keyword evidence="1" id="KW-1133">Transmembrane helix</keyword>
<organism evidence="2 3">
    <name type="scientific">Sulfuracidifex metallicus DSM 6482 = JCM 9184</name>
    <dbReference type="NCBI Taxonomy" id="523847"/>
    <lineage>
        <taxon>Archaea</taxon>
        <taxon>Thermoproteota</taxon>
        <taxon>Thermoprotei</taxon>
        <taxon>Sulfolobales</taxon>
        <taxon>Sulfolobaceae</taxon>
        <taxon>Sulfuracidifex</taxon>
    </lineage>
</organism>
<comment type="caution">
    <text evidence="2">The sequence shown here is derived from an EMBL/GenBank/DDBJ whole genome shotgun (WGS) entry which is preliminary data.</text>
</comment>
<gene>
    <name evidence="2" type="ORF">GC250_08835</name>
</gene>
<sequence length="73" mass="8292">MTYLNWVNGAEDPHRKVVDGQPLIYVLLFPSNILFMIVTDLISINETPWLKRESTCYVSAPSNSPIWDTVGSH</sequence>
<keyword evidence="3" id="KW-1185">Reference proteome</keyword>
<evidence type="ECO:0000313" key="2">
    <source>
        <dbReference type="EMBL" id="MUN29539.1"/>
    </source>
</evidence>
<keyword evidence="1" id="KW-0812">Transmembrane</keyword>
<evidence type="ECO:0000256" key="1">
    <source>
        <dbReference type="SAM" id="Phobius"/>
    </source>
</evidence>
<dbReference type="AlphaFoldDB" id="A0A6A9QN08"/>